<evidence type="ECO:0000313" key="2">
    <source>
        <dbReference type="EMBL" id="CAF1450748.1"/>
    </source>
</evidence>
<protein>
    <submittedName>
        <fullName evidence="2">Uncharacterized protein</fullName>
    </submittedName>
</protein>
<evidence type="ECO:0000256" key="1">
    <source>
        <dbReference type="SAM" id="MobiDB-lite"/>
    </source>
</evidence>
<proteinExistence type="predicted"/>
<dbReference type="OrthoDB" id="10057873at2759"/>
<feature type="compositionally biased region" description="Basic and acidic residues" evidence="1">
    <location>
        <begin position="195"/>
        <end position="205"/>
    </location>
</feature>
<dbReference type="AlphaFoldDB" id="A0A815PMN5"/>
<comment type="caution">
    <text evidence="2">The sequence shown here is derived from an EMBL/GenBank/DDBJ whole genome shotgun (WGS) entry which is preliminary data.</text>
</comment>
<organism evidence="2 3">
    <name type="scientific">Adineta ricciae</name>
    <name type="common">Rotifer</name>
    <dbReference type="NCBI Taxonomy" id="249248"/>
    <lineage>
        <taxon>Eukaryota</taxon>
        <taxon>Metazoa</taxon>
        <taxon>Spiralia</taxon>
        <taxon>Gnathifera</taxon>
        <taxon>Rotifera</taxon>
        <taxon>Eurotatoria</taxon>
        <taxon>Bdelloidea</taxon>
        <taxon>Adinetida</taxon>
        <taxon>Adinetidae</taxon>
        <taxon>Adineta</taxon>
    </lineage>
</organism>
<gene>
    <name evidence="2" type="ORF">EDS130_LOCUS39500</name>
</gene>
<feature type="compositionally biased region" description="Acidic residues" evidence="1">
    <location>
        <begin position="177"/>
        <end position="194"/>
    </location>
</feature>
<dbReference type="Proteomes" id="UP000663852">
    <property type="component" value="Unassembled WGS sequence"/>
</dbReference>
<sequence>MLNEARELSSMSDESSKEDSQLSPIVANNSEAFILLYDATKVANHILQRLFGDVHTTDDGIKSAECLLCHISIKQSAESTYSYKRRVERKHRVEMDQWQTAVKTKTTVEKKVLELFLRKNNRSYGAQNPRQQELTQDVMVTFNIEEKLVWIVTDNASNNTKALEAIIISGFEVYFEPEDEDEDEESSQEEELQSEEQRNEIIIDQ</sequence>
<feature type="region of interest" description="Disordered" evidence="1">
    <location>
        <begin position="177"/>
        <end position="205"/>
    </location>
</feature>
<name>A0A815PMN5_ADIRI</name>
<reference evidence="2" key="1">
    <citation type="submission" date="2021-02" db="EMBL/GenBank/DDBJ databases">
        <authorList>
            <person name="Nowell W R."/>
        </authorList>
    </citation>
    <scope>NUCLEOTIDE SEQUENCE</scope>
</reference>
<dbReference type="EMBL" id="CAJNOJ010000445">
    <property type="protein sequence ID" value="CAF1450748.1"/>
    <property type="molecule type" value="Genomic_DNA"/>
</dbReference>
<evidence type="ECO:0000313" key="3">
    <source>
        <dbReference type="Proteomes" id="UP000663852"/>
    </source>
</evidence>
<feature type="region of interest" description="Disordered" evidence="1">
    <location>
        <begin position="1"/>
        <end position="22"/>
    </location>
</feature>
<accession>A0A815PMN5</accession>